<evidence type="ECO:0000256" key="8">
    <source>
        <dbReference type="SAM" id="Phobius"/>
    </source>
</evidence>
<dbReference type="PROSITE" id="PS50267">
    <property type="entry name" value="NA_NEUROTRAN_SYMP_3"/>
    <property type="match status" value="1"/>
</dbReference>
<dbReference type="eggNOG" id="KOG3659">
    <property type="taxonomic scope" value="Eukaryota"/>
</dbReference>
<feature type="transmembrane region" description="Helical" evidence="8">
    <location>
        <begin position="84"/>
        <end position="112"/>
    </location>
</feature>
<dbReference type="InterPro" id="IPR000175">
    <property type="entry name" value="Na/ntran_symport"/>
</dbReference>
<reference evidence="9 10" key="1">
    <citation type="journal article" date="2007" name="Nature">
        <title>Genome of the marsupial Monodelphis domestica reveals innovation in non-coding sequences.</title>
        <authorList>
            <person name="Mikkelsen T.S."/>
            <person name="Wakefield M.J."/>
            <person name="Aken B."/>
            <person name="Amemiya C.T."/>
            <person name="Chang J.L."/>
            <person name="Duke S."/>
            <person name="Garber M."/>
            <person name="Gentles A.J."/>
            <person name="Goodstadt L."/>
            <person name="Heger A."/>
            <person name="Jurka J."/>
            <person name="Kamal M."/>
            <person name="Mauceli E."/>
            <person name="Searle S.M."/>
            <person name="Sharpe T."/>
            <person name="Baker M.L."/>
            <person name="Batzer M.A."/>
            <person name="Benos P.V."/>
            <person name="Belov K."/>
            <person name="Clamp M."/>
            <person name="Cook A."/>
            <person name="Cuff J."/>
            <person name="Das R."/>
            <person name="Davidow L."/>
            <person name="Deakin J.E."/>
            <person name="Fazzari M.J."/>
            <person name="Glass J.L."/>
            <person name="Grabherr M."/>
            <person name="Greally J.M."/>
            <person name="Gu W."/>
            <person name="Hore T.A."/>
            <person name="Huttley G.A."/>
            <person name="Kleber M."/>
            <person name="Jirtle R.L."/>
            <person name="Koina E."/>
            <person name="Lee J.T."/>
            <person name="Mahony S."/>
            <person name="Marra M.A."/>
            <person name="Miller R.D."/>
            <person name="Nicholls R.D."/>
            <person name="Oda M."/>
            <person name="Papenfuss A.T."/>
            <person name="Parra Z.E."/>
            <person name="Pollock D.D."/>
            <person name="Ray D.A."/>
            <person name="Schein J.E."/>
            <person name="Speed T.P."/>
            <person name="Thompson K."/>
            <person name="VandeBerg J.L."/>
            <person name="Wade C.M."/>
            <person name="Walker J.A."/>
            <person name="Waters P.D."/>
            <person name="Webber C."/>
            <person name="Weidman J.R."/>
            <person name="Xie X."/>
            <person name="Zody M.C."/>
            <person name="Baldwin J."/>
            <person name="Abdouelleil A."/>
            <person name="Abdulkadir J."/>
            <person name="Abebe A."/>
            <person name="Abera B."/>
            <person name="Abreu J."/>
            <person name="Acer S.C."/>
            <person name="Aftuck L."/>
            <person name="Alexander A."/>
            <person name="An P."/>
            <person name="Anderson E."/>
            <person name="Anderson S."/>
            <person name="Arachi H."/>
            <person name="Azer M."/>
            <person name="Bachantsang P."/>
            <person name="Barry A."/>
            <person name="Bayul T."/>
            <person name="Berlin A."/>
            <person name="Bessette D."/>
            <person name="Bloom T."/>
            <person name="Bloom T."/>
            <person name="Boguslavskiy L."/>
            <person name="Bonnet C."/>
            <person name="Boukhgalter B."/>
            <person name="Bourzgui I."/>
            <person name="Brown A."/>
            <person name="Cahill P."/>
            <person name="Channer S."/>
            <person name="Cheshatsang Y."/>
            <person name="Chuda L."/>
            <person name="Citroen M."/>
            <person name="Collymore A."/>
            <person name="Cooke P."/>
            <person name="Costello M."/>
            <person name="D'Aco K."/>
            <person name="Daza R."/>
            <person name="De Haan G."/>
            <person name="DeGray S."/>
            <person name="DeMaso C."/>
            <person name="Dhargay N."/>
            <person name="Dooley K."/>
            <person name="Dooley E."/>
            <person name="Doricent M."/>
            <person name="Dorje P."/>
            <person name="Dorjee K."/>
            <person name="Dupes A."/>
            <person name="Elong R."/>
            <person name="Falk J."/>
            <person name="Farina A."/>
            <person name="Faro S."/>
            <person name="Ferguson D."/>
            <person name="Fisher S."/>
            <person name="Foley C.D."/>
            <person name="Franke A."/>
            <person name="Friedrich D."/>
            <person name="Gadbois L."/>
            <person name="Gearin G."/>
            <person name="Gearin C.R."/>
            <person name="Giannoukos G."/>
            <person name="Goode T."/>
            <person name="Graham J."/>
            <person name="Grandbois E."/>
            <person name="Grewal S."/>
            <person name="Gyaltsen K."/>
            <person name="Hafez N."/>
            <person name="Hagos B."/>
            <person name="Hall J."/>
            <person name="Henson C."/>
            <person name="Hollinger A."/>
            <person name="Honan T."/>
            <person name="Huard M.D."/>
            <person name="Hughes L."/>
            <person name="Hurhula B."/>
            <person name="Husby M.E."/>
            <person name="Kamat A."/>
            <person name="Kanga B."/>
            <person name="Kashin S."/>
            <person name="Khazanovich D."/>
            <person name="Kisner P."/>
            <person name="Lance K."/>
            <person name="Lara M."/>
            <person name="Lee W."/>
            <person name="Lennon N."/>
            <person name="Letendre F."/>
            <person name="LeVine R."/>
            <person name="Lipovsky A."/>
            <person name="Liu X."/>
            <person name="Liu J."/>
            <person name="Liu S."/>
            <person name="Lokyitsang T."/>
            <person name="Lokyitsang Y."/>
            <person name="Lubonja R."/>
            <person name="Lui A."/>
            <person name="MacDonald P."/>
            <person name="Magnisalis V."/>
            <person name="Maru K."/>
            <person name="Matthews C."/>
            <person name="McCusker W."/>
            <person name="McDonough S."/>
            <person name="Mehta T."/>
            <person name="Meldrim J."/>
            <person name="Meneus L."/>
            <person name="Mihai O."/>
            <person name="Mihalev A."/>
            <person name="Mihova T."/>
            <person name="Mittelman R."/>
            <person name="Mlenga V."/>
            <person name="Montmayeur A."/>
            <person name="Mulrain L."/>
            <person name="Navidi A."/>
            <person name="Naylor J."/>
            <person name="Negash T."/>
            <person name="Nguyen T."/>
            <person name="Nguyen N."/>
            <person name="Nicol R."/>
            <person name="Norbu C."/>
            <person name="Norbu N."/>
            <person name="Novod N."/>
            <person name="O'Neill B."/>
            <person name="Osman S."/>
            <person name="Markiewicz E."/>
            <person name="Oyono O.L."/>
            <person name="Patti C."/>
            <person name="Phunkhang P."/>
            <person name="Pierre F."/>
            <person name="Priest M."/>
            <person name="Raghuraman S."/>
            <person name="Rege F."/>
            <person name="Reyes R."/>
            <person name="Rise C."/>
            <person name="Rogov P."/>
            <person name="Ross K."/>
            <person name="Ryan E."/>
            <person name="Settipalli S."/>
            <person name="Shea T."/>
            <person name="Sherpa N."/>
            <person name="Shi L."/>
            <person name="Shih D."/>
            <person name="Sparrow T."/>
            <person name="Spaulding J."/>
            <person name="Stalker J."/>
            <person name="Stange-Thomann N."/>
            <person name="Stavropoulos S."/>
            <person name="Stone C."/>
            <person name="Strader C."/>
            <person name="Tesfaye S."/>
            <person name="Thomson T."/>
            <person name="Thoulutsang Y."/>
            <person name="Thoulutsang D."/>
            <person name="Topham K."/>
            <person name="Topping I."/>
            <person name="Tsamla T."/>
            <person name="Vassiliev H."/>
            <person name="Vo A."/>
            <person name="Wangchuk T."/>
            <person name="Wangdi T."/>
            <person name="Weiand M."/>
            <person name="Wilkinson J."/>
            <person name="Wilson A."/>
            <person name="Yadav S."/>
            <person name="Young G."/>
            <person name="Yu Q."/>
            <person name="Zembek L."/>
            <person name="Zhong D."/>
            <person name="Zimmer A."/>
            <person name="Zwirko Z."/>
            <person name="Jaffe D.B."/>
            <person name="Alvarez P."/>
            <person name="Brockman W."/>
            <person name="Butler J."/>
            <person name="Chin C."/>
            <person name="Gnerre S."/>
            <person name="MacCallum I."/>
            <person name="Graves J.A."/>
            <person name="Ponting C.P."/>
            <person name="Breen M."/>
            <person name="Samollow P.B."/>
            <person name="Lander E.S."/>
            <person name="Lindblad-Toh K."/>
        </authorList>
    </citation>
    <scope>NUCLEOTIDE SEQUENCE [LARGE SCALE GENOMIC DNA]</scope>
</reference>
<dbReference type="GO" id="GO:0016020">
    <property type="term" value="C:membrane"/>
    <property type="evidence" value="ECO:0007669"/>
    <property type="project" value="UniProtKB-SubCell"/>
</dbReference>
<dbReference type="PANTHER" id="PTHR11616">
    <property type="entry name" value="SODIUM/CHLORIDE DEPENDENT TRANSPORTER"/>
    <property type="match status" value="1"/>
</dbReference>
<dbReference type="PANTHER" id="PTHR11616:SF233">
    <property type="entry name" value="TRANSPORTER"/>
    <property type="match status" value="1"/>
</dbReference>
<keyword evidence="5 8" id="KW-0472">Membrane</keyword>
<evidence type="ECO:0000256" key="6">
    <source>
        <dbReference type="PIRSR" id="PIRSR600175-1"/>
    </source>
</evidence>
<keyword evidence="4 8" id="KW-1133">Transmembrane helix</keyword>
<feature type="binding site" evidence="6">
    <location>
        <position position="25"/>
    </location>
    <ligand>
        <name>Na(+)</name>
        <dbReference type="ChEBI" id="CHEBI:29101"/>
        <label>1</label>
    </ligand>
</feature>
<dbReference type="SUPFAM" id="SSF161070">
    <property type="entry name" value="SNF-like"/>
    <property type="match status" value="1"/>
</dbReference>
<feature type="transmembrane region" description="Helical" evidence="8">
    <location>
        <begin position="45"/>
        <end position="63"/>
    </location>
</feature>
<keyword evidence="3 7" id="KW-0812">Transmembrane</keyword>
<evidence type="ECO:0000313" key="10">
    <source>
        <dbReference type="Proteomes" id="UP000002280"/>
    </source>
</evidence>
<dbReference type="PROSITE" id="PS00610">
    <property type="entry name" value="NA_NEUROTRAN_SYMP_1"/>
    <property type="match status" value="1"/>
</dbReference>
<dbReference type="Pfam" id="PF00209">
    <property type="entry name" value="SNF"/>
    <property type="match status" value="2"/>
</dbReference>
<feature type="transmembrane region" description="Helical" evidence="8">
    <location>
        <begin position="164"/>
        <end position="185"/>
    </location>
</feature>
<dbReference type="PRINTS" id="PR00176">
    <property type="entry name" value="NANEUSMPORT"/>
</dbReference>
<dbReference type="GO" id="GO:0046872">
    <property type="term" value="F:metal ion binding"/>
    <property type="evidence" value="ECO:0007669"/>
    <property type="project" value="UniProtKB-KW"/>
</dbReference>
<name>F6X6P1_MONDO</name>
<accession>F6X6P1</accession>
<protein>
    <recommendedName>
        <fullName evidence="7">Transporter</fullName>
    </recommendedName>
</protein>
<feature type="transmembrane region" description="Helical" evidence="8">
    <location>
        <begin position="493"/>
        <end position="514"/>
    </location>
</feature>
<feature type="transmembrane region" description="Helical" evidence="8">
    <location>
        <begin position="444"/>
        <end position="468"/>
    </location>
</feature>
<reference evidence="9" key="2">
    <citation type="submission" date="2025-08" db="UniProtKB">
        <authorList>
            <consortium name="Ensembl"/>
        </authorList>
    </citation>
    <scope>IDENTIFICATION</scope>
</reference>
<keyword evidence="2 7" id="KW-0813">Transport</keyword>
<evidence type="ECO:0000256" key="1">
    <source>
        <dbReference type="ARBA" id="ARBA00004141"/>
    </source>
</evidence>
<dbReference type="HOGENOM" id="CLU_006855_7_2_1"/>
<dbReference type="GO" id="GO:0015293">
    <property type="term" value="F:symporter activity"/>
    <property type="evidence" value="ECO:0007669"/>
    <property type="project" value="UniProtKB-KW"/>
</dbReference>
<keyword evidence="6" id="KW-0479">Metal-binding</keyword>
<dbReference type="GeneTree" id="ENSGT00940000163157"/>
<dbReference type="Proteomes" id="UP000002280">
    <property type="component" value="Chromosome 4"/>
</dbReference>
<comment type="subcellular location">
    <subcellularLocation>
        <location evidence="1">Membrane</location>
        <topology evidence="1">Multi-pass membrane protein</topology>
    </subcellularLocation>
</comment>
<dbReference type="Bgee" id="ENSMODG00000013840">
    <property type="expression patterns" value="Expressed in testis and 3 other cell types or tissues"/>
</dbReference>
<organism evidence="9 10">
    <name type="scientific">Monodelphis domestica</name>
    <name type="common">Gray short-tailed opossum</name>
    <dbReference type="NCBI Taxonomy" id="13616"/>
    <lineage>
        <taxon>Eukaryota</taxon>
        <taxon>Metazoa</taxon>
        <taxon>Chordata</taxon>
        <taxon>Craniata</taxon>
        <taxon>Vertebrata</taxon>
        <taxon>Euteleostomi</taxon>
        <taxon>Mammalia</taxon>
        <taxon>Metatheria</taxon>
        <taxon>Didelphimorphia</taxon>
        <taxon>Didelphidae</taxon>
        <taxon>Monodelphis</taxon>
    </lineage>
</organism>
<evidence type="ECO:0000313" key="9">
    <source>
        <dbReference type="Ensembl" id="ENSMODP00000017303.3"/>
    </source>
</evidence>
<sequence length="555" mass="61665">MENLLAQPSRHYETDFVLAQLGHSVGLAAFWRFPYLCHENGGGSFIVSYVFLLFAMGFPLIFMEMALGQNLHFSGWKQIHPRMWGLNLATCLISFMLLLYYNAVIAWSIFYLGNSFLCPLPWSQCPVGANGTSEVLECVRTRPSIYFWFRETLMVTGSIEEGGGLVFSLTVCLLVVWVSILFIWLQGLQAKGKVRGGALVPGEPPARPCSGHPSPFPGGRPLPCSAAALVLPQKSLITSTKVWRQAGAQMFISTGLGIGNIIFLYSCATKNNCAQDAFMLTFTHMASCLLTTQVIFSMLGFQAAILTRKCLLDLIARGVLPLEATPPKDLNKKAVQSYAMWLEQEGRDLQSSKQGPGLVFVAFTEAVTSFPGSSFWAVLFFLLLISQGLNISVSQLQGTLTLLQDIFPSLSNFSLTISVTYCCLGFLCSLLFTQRSGLYFLKLFDEILATLPLIIMIFFETVGVAWIYGAKRFLDEVWAMLEFKIKLMHEYVLRYYTLLGVMILIIISLLDFIMEQPTYQAWDSNNGIIVSAVSPPHPFSPVFLLLVQDTITSVL</sequence>
<dbReference type="InterPro" id="IPR037272">
    <property type="entry name" value="SNS_sf"/>
</dbReference>
<reference evidence="9" key="3">
    <citation type="submission" date="2025-09" db="UniProtKB">
        <authorList>
            <consortium name="Ensembl"/>
        </authorList>
    </citation>
    <scope>IDENTIFICATION</scope>
</reference>
<feature type="transmembrane region" description="Helical" evidence="8">
    <location>
        <begin position="246"/>
        <end position="265"/>
    </location>
</feature>
<dbReference type="Ensembl" id="ENSMODT00000017622.4">
    <property type="protein sequence ID" value="ENSMODP00000017303.3"/>
    <property type="gene ID" value="ENSMODG00000013840.4"/>
</dbReference>
<evidence type="ECO:0000256" key="4">
    <source>
        <dbReference type="ARBA" id="ARBA00022989"/>
    </source>
</evidence>
<feature type="transmembrane region" description="Helical" evidence="8">
    <location>
        <begin position="413"/>
        <end position="432"/>
    </location>
</feature>
<comment type="similarity">
    <text evidence="7">Belongs to the sodium:neurotransmitter symporter (SNF) (TC 2.A.22) family.</text>
</comment>
<keyword evidence="10" id="KW-1185">Reference proteome</keyword>
<keyword evidence="6" id="KW-0915">Sodium</keyword>
<feature type="binding site" evidence="6">
    <location>
        <position position="22"/>
    </location>
    <ligand>
        <name>Na(+)</name>
        <dbReference type="ChEBI" id="CHEBI:29101"/>
        <label>1</label>
    </ligand>
</feature>
<evidence type="ECO:0000256" key="5">
    <source>
        <dbReference type="ARBA" id="ARBA00023136"/>
    </source>
</evidence>
<feature type="transmembrane region" description="Helical" evidence="8">
    <location>
        <begin position="277"/>
        <end position="299"/>
    </location>
</feature>
<keyword evidence="7" id="KW-0769">Symport</keyword>
<evidence type="ECO:0000256" key="2">
    <source>
        <dbReference type="ARBA" id="ARBA00022448"/>
    </source>
</evidence>
<evidence type="ECO:0000256" key="3">
    <source>
        <dbReference type="ARBA" id="ARBA00022692"/>
    </source>
</evidence>
<proteinExistence type="inferred from homology"/>
<evidence type="ECO:0000256" key="7">
    <source>
        <dbReference type="RuleBase" id="RU003732"/>
    </source>
</evidence>
<feature type="binding site" evidence="6">
    <location>
        <position position="253"/>
    </location>
    <ligand>
        <name>Na(+)</name>
        <dbReference type="ChEBI" id="CHEBI:29101"/>
        <label>1</label>
    </ligand>
</feature>
<dbReference type="AlphaFoldDB" id="F6X6P1"/>